<reference evidence="3" key="1">
    <citation type="submission" date="2022-06" db="EMBL/GenBank/DDBJ databases">
        <title>Sequencing the genomes of 1000 actinobacteria strains.</title>
        <authorList>
            <person name="Klenk H.-P."/>
        </authorList>
    </citation>
    <scope>NUCLEOTIDE SEQUENCE</scope>
    <source>
        <strain evidence="3">DSM 22016</strain>
    </source>
</reference>
<sequence>MIRAAAEGLVRFDPLDPDAEDARRWLQDELADPRYRAGEPNAFDRAMQAVRDWFLGLLDGAGAVSAETVALLVVVGVVVLVVIGLLVFGVPRLRRRRRAEPASFEDDRRDAATIRRAAEAAARSGDWPLAIEERFRALVRELVVRELVQVHPGSTARALADAAARPFPAFAADLAGAAADFDGVRYLDRPGDADAYARVTELDDALREARPALADGSGARR</sequence>
<evidence type="ECO:0000256" key="1">
    <source>
        <dbReference type="SAM" id="Phobius"/>
    </source>
</evidence>
<comment type="caution">
    <text evidence="3">The sequence shown here is derived from an EMBL/GenBank/DDBJ whole genome shotgun (WGS) entry which is preliminary data.</text>
</comment>
<name>A0A9X2H293_9MICO</name>
<dbReference type="Pfam" id="PF13559">
    <property type="entry name" value="DUF4129"/>
    <property type="match status" value="1"/>
</dbReference>
<keyword evidence="4" id="KW-1185">Reference proteome</keyword>
<dbReference type="Proteomes" id="UP001139722">
    <property type="component" value="Unassembled WGS sequence"/>
</dbReference>
<accession>A0A9X2H293</accession>
<feature type="transmembrane region" description="Helical" evidence="1">
    <location>
        <begin position="69"/>
        <end position="90"/>
    </location>
</feature>
<dbReference type="InterPro" id="IPR025403">
    <property type="entry name" value="TgpA-like_C"/>
</dbReference>
<protein>
    <recommendedName>
        <fullName evidence="2">Protein-glutamine gamma-glutamyltransferase-like C-terminal domain-containing protein</fullName>
    </recommendedName>
</protein>
<dbReference type="EMBL" id="JAMZDY010000001">
    <property type="protein sequence ID" value="MCP2371345.1"/>
    <property type="molecule type" value="Genomic_DNA"/>
</dbReference>
<evidence type="ECO:0000313" key="4">
    <source>
        <dbReference type="Proteomes" id="UP001139722"/>
    </source>
</evidence>
<dbReference type="RefSeq" id="WP_156999448.1">
    <property type="nucleotide sequence ID" value="NZ_JAMZDY010000001.1"/>
</dbReference>
<keyword evidence="1" id="KW-1133">Transmembrane helix</keyword>
<evidence type="ECO:0000259" key="2">
    <source>
        <dbReference type="Pfam" id="PF13559"/>
    </source>
</evidence>
<dbReference type="OrthoDB" id="3389322at2"/>
<keyword evidence="1" id="KW-0472">Membrane</keyword>
<evidence type="ECO:0000313" key="3">
    <source>
        <dbReference type="EMBL" id="MCP2371345.1"/>
    </source>
</evidence>
<gene>
    <name evidence="3" type="ORF">BJ978_002021</name>
</gene>
<proteinExistence type="predicted"/>
<organism evidence="3 4">
    <name type="scientific">Agromyces terreus</name>
    <dbReference type="NCBI Taxonomy" id="424795"/>
    <lineage>
        <taxon>Bacteria</taxon>
        <taxon>Bacillati</taxon>
        <taxon>Actinomycetota</taxon>
        <taxon>Actinomycetes</taxon>
        <taxon>Micrococcales</taxon>
        <taxon>Microbacteriaceae</taxon>
        <taxon>Agromyces</taxon>
    </lineage>
</organism>
<feature type="domain" description="Protein-glutamine gamma-glutamyltransferase-like C-terminal" evidence="2">
    <location>
        <begin position="134"/>
        <end position="203"/>
    </location>
</feature>
<dbReference type="AlphaFoldDB" id="A0A9X2H293"/>
<keyword evidence="1" id="KW-0812">Transmembrane</keyword>